<evidence type="ECO:0000313" key="13">
    <source>
        <dbReference type="Proteomes" id="UP000234483"/>
    </source>
</evidence>
<evidence type="ECO:0000259" key="10">
    <source>
        <dbReference type="PROSITE" id="PS50929"/>
    </source>
</evidence>
<dbReference type="FunFam" id="3.40.50.300:FF:000218">
    <property type="entry name" value="Multidrug ABC transporter ATP-binding protein"/>
    <property type="match status" value="1"/>
</dbReference>
<evidence type="ECO:0000256" key="6">
    <source>
        <dbReference type="ARBA" id="ARBA00023136"/>
    </source>
</evidence>
<dbReference type="SUPFAM" id="SSF52540">
    <property type="entry name" value="P-loop containing nucleoside triphosphate hydrolases"/>
    <property type="match status" value="1"/>
</dbReference>
<dbReference type="InterPro" id="IPR011527">
    <property type="entry name" value="ABC1_TM_dom"/>
</dbReference>
<dbReference type="KEGG" id="cfh:C1707_04240"/>
<accession>A0A2N5D7F4</accession>
<dbReference type="OrthoDB" id="5288404at2"/>
<feature type="transmembrane region" description="Helical" evidence="8">
    <location>
        <begin position="252"/>
        <end position="275"/>
    </location>
</feature>
<keyword evidence="5 8" id="KW-1133">Transmembrane helix</keyword>
<proteinExistence type="predicted"/>
<keyword evidence="6 8" id="KW-0472">Membrane</keyword>
<comment type="subcellular location">
    <subcellularLocation>
        <location evidence="1">Cell membrane</location>
        <topology evidence="1">Multi-pass membrane protein</topology>
    </subcellularLocation>
</comment>
<feature type="domain" description="ABC transporter" evidence="9">
    <location>
        <begin position="347"/>
        <end position="581"/>
    </location>
</feature>
<sequence length="597" mass="62907">MTDAAETELSNRALAARVWRDYLRPRWRGFAVSVVSAAIVAGLTSLLLGMVGPAVDHLITRPQPWALWSIPLAIVGIAIARAVFQILQARIINGIGNGVVGDVQVALFGKLVRADLARLRGAHSGSYVASMLYDAGLIREASTTGIVNYVRESLVVIGAIGTMFYYDPILALAVLLIAPAVSAVTRRFSKKTTKAAKGAMGETSALSTAIMESLDGIKIVKMENREADEEARVGEVVGRRQKHLIKGSNAKAMAAPVTEAFTTLIVAAVFLYAGWRATSGGVTAGDFLGFLGALMAAGQSLRQVTNLQTVMAEGFTAARRLFAALDVEATIVDPPGAGALPPGEGGVTLDHVDFAYGEGAPALADVSLSVRRGETVALVGPSGGGKSSILNLIPRFYDVTAGSVSIDGHDVRSVTLASLRDRIALVTQEPFLFDDTIRANIAYAKPDATDAEIEAAARQAAAHDFVSALPEGYDTRVGEAGTRLSGGQRQRIAIARAFLKNAPILLLDEATSALDTESEALVQAALERLMAGRATILIAHRLSTVKHADRIYVIDKGRVVETGTHAGLVRAKGLYARLAKAQDLDHAPVSDSEETAS</sequence>
<evidence type="ECO:0000313" key="11">
    <source>
        <dbReference type="EMBL" id="AYV45520.1"/>
    </source>
</evidence>
<evidence type="ECO:0000256" key="5">
    <source>
        <dbReference type="ARBA" id="ARBA00022989"/>
    </source>
</evidence>
<dbReference type="GO" id="GO:0005886">
    <property type="term" value="C:plasma membrane"/>
    <property type="evidence" value="ECO:0007669"/>
    <property type="project" value="UniProtKB-SubCell"/>
</dbReference>
<dbReference type="Proteomes" id="UP000234483">
    <property type="component" value="Unassembled WGS sequence"/>
</dbReference>
<dbReference type="RefSeq" id="WP_101711004.1">
    <property type="nucleotide sequence ID" value="NZ_CP026100.1"/>
</dbReference>
<gene>
    <name evidence="11" type="ORF">C1707_04240</name>
    <name evidence="12" type="ORF">CFHF_00100</name>
</gene>
<dbReference type="PANTHER" id="PTHR43394">
    <property type="entry name" value="ATP-DEPENDENT PERMEASE MDL1, MITOCHONDRIAL"/>
    <property type="match status" value="1"/>
</dbReference>
<dbReference type="InterPro" id="IPR039421">
    <property type="entry name" value="Type_1_exporter"/>
</dbReference>
<dbReference type="Proteomes" id="UP000281192">
    <property type="component" value="Chromosome"/>
</dbReference>
<evidence type="ECO:0000313" key="14">
    <source>
        <dbReference type="Proteomes" id="UP000281192"/>
    </source>
</evidence>
<dbReference type="SMART" id="SM00382">
    <property type="entry name" value="AAA"/>
    <property type="match status" value="1"/>
</dbReference>
<dbReference type="Gene3D" id="1.20.1560.10">
    <property type="entry name" value="ABC transporter type 1, transmembrane domain"/>
    <property type="match status" value="1"/>
</dbReference>
<dbReference type="AlphaFoldDB" id="A0A2N5D7F4"/>
<evidence type="ECO:0000256" key="3">
    <source>
        <dbReference type="ARBA" id="ARBA00022741"/>
    </source>
</evidence>
<dbReference type="EMBL" id="PJRQ01000001">
    <property type="protein sequence ID" value="PLR21972.1"/>
    <property type="molecule type" value="Genomic_DNA"/>
</dbReference>
<dbReference type="GO" id="GO:0016887">
    <property type="term" value="F:ATP hydrolysis activity"/>
    <property type="evidence" value="ECO:0007669"/>
    <property type="project" value="InterPro"/>
</dbReference>
<organism evidence="12 13">
    <name type="scientific">Caulobacter flavus</name>
    <dbReference type="NCBI Taxonomy" id="1679497"/>
    <lineage>
        <taxon>Bacteria</taxon>
        <taxon>Pseudomonadati</taxon>
        <taxon>Pseudomonadota</taxon>
        <taxon>Alphaproteobacteria</taxon>
        <taxon>Caulobacterales</taxon>
        <taxon>Caulobacteraceae</taxon>
        <taxon>Caulobacter</taxon>
    </lineage>
</organism>
<feature type="transmembrane region" description="Helical" evidence="8">
    <location>
        <begin position="281"/>
        <end position="301"/>
    </location>
</feature>
<dbReference type="InterPro" id="IPR036640">
    <property type="entry name" value="ABC1_TM_sf"/>
</dbReference>
<dbReference type="PROSITE" id="PS50893">
    <property type="entry name" value="ABC_TRANSPORTER_2"/>
    <property type="match status" value="1"/>
</dbReference>
<dbReference type="EMBL" id="CP026100">
    <property type="protein sequence ID" value="AYV45520.1"/>
    <property type="molecule type" value="Genomic_DNA"/>
</dbReference>
<evidence type="ECO:0000256" key="4">
    <source>
        <dbReference type="ARBA" id="ARBA00022840"/>
    </source>
</evidence>
<name>A0A2N5D7F4_9CAUL</name>
<keyword evidence="3" id="KW-0547">Nucleotide-binding</keyword>
<dbReference type="PANTHER" id="PTHR43394:SF1">
    <property type="entry name" value="ATP-BINDING CASSETTE SUB-FAMILY B MEMBER 10, MITOCHONDRIAL"/>
    <property type="match status" value="1"/>
</dbReference>
<dbReference type="InterPro" id="IPR017871">
    <property type="entry name" value="ABC_transporter-like_CS"/>
</dbReference>
<dbReference type="SUPFAM" id="SSF90123">
    <property type="entry name" value="ABC transporter transmembrane region"/>
    <property type="match status" value="1"/>
</dbReference>
<keyword evidence="2 8" id="KW-0812">Transmembrane</keyword>
<dbReference type="Pfam" id="PF00005">
    <property type="entry name" value="ABC_tran"/>
    <property type="match status" value="1"/>
</dbReference>
<dbReference type="InterPro" id="IPR027417">
    <property type="entry name" value="P-loop_NTPase"/>
</dbReference>
<keyword evidence="4" id="KW-0067">ATP-binding</keyword>
<reference evidence="12 13" key="1">
    <citation type="submission" date="2017-12" db="EMBL/GenBank/DDBJ databases">
        <title>The genome sequence of Caulobacter flavus CGMCC1 15093.</title>
        <authorList>
            <person name="Gao J."/>
            <person name="Mao X."/>
            <person name="Sun J."/>
        </authorList>
    </citation>
    <scope>NUCLEOTIDE SEQUENCE [LARGE SCALE GENOMIC DNA]</scope>
    <source>
        <strain evidence="12 13">CGMCC1 15093</strain>
    </source>
</reference>
<feature type="transmembrane region" description="Helical" evidence="8">
    <location>
        <begin position="65"/>
        <end position="84"/>
    </location>
</feature>
<dbReference type="Gene3D" id="3.40.50.300">
    <property type="entry name" value="P-loop containing nucleotide triphosphate hydrolases"/>
    <property type="match status" value="1"/>
</dbReference>
<dbReference type="GO" id="GO:0005524">
    <property type="term" value="F:ATP binding"/>
    <property type="evidence" value="ECO:0007669"/>
    <property type="project" value="UniProtKB-KW"/>
</dbReference>
<evidence type="ECO:0000313" key="12">
    <source>
        <dbReference type="EMBL" id="PLR21972.1"/>
    </source>
</evidence>
<feature type="domain" description="ABC transmembrane type-1" evidence="10">
    <location>
        <begin position="31"/>
        <end position="313"/>
    </location>
</feature>
<evidence type="ECO:0000256" key="7">
    <source>
        <dbReference type="ARBA" id="ARBA00024725"/>
    </source>
</evidence>
<evidence type="ECO:0000256" key="1">
    <source>
        <dbReference type="ARBA" id="ARBA00004651"/>
    </source>
</evidence>
<evidence type="ECO:0000259" key="9">
    <source>
        <dbReference type="PROSITE" id="PS50893"/>
    </source>
</evidence>
<evidence type="ECO:0000256" key="8">
    <source>
        <dbReference type="SAM" id="Phobius"/>
    </source>
</evidence>
<dbReference type="InterPro" id="IPR003593">
    <property type="entry name" value="AAA+_ATPase"/>
</dbReference>
<dbReference type="Pfam" id="PF00664">
    <property type="entry name" value="ABC_membrane"/>
    <property type="match status" value="1"/>
</dbReference>
<dbReference type="InterPro" id="IPR003439">
    <property type="entry name" value="ABC_transporter-like_ATP-bd"/>
</dbReference>
<keyword evidence="14" id="KW-1185">Reference proteome</keyword>
<comment type="function">
    <text evidence="7">Part of an ABC transporter complex. Transmembrane domains (TMD) form a pore in the inner membrane and the ATP-binding domain (NBD) is responsible for energy generation.</text>
</comment>
<feature type="transmembrane region" description="Helical" evidence="8">
    <location>
        <begin position="30"/>
        <end position="53"/>
    </location>
</feature>
<dbReference type="GO" id="GO:0015421">
    <property type="term" value="F:ABC-type oligopeptide transporter activity"/>
    <property type="evidence" value="ECO:0007669"/>
    <property type="project" value="TreeGrafter"/>
</dbReference>
<dbReference type="PROSITE" id="PS50929">
    <property type="entry name" value="ABC_TM1F"/>
    <property type="match status" value="1"/>
</dbReference>
<dbReference type="PROSITE" id="PS00211">
    <property type="entry name" value="ABC_TRANSPORTER_1"/>
    <property type="match status" value="1"/>
</dbReference>
<protein>
    <submittedName>
        <fullName evidence="12">Multidrug ABC transporter permease</fullName>
    </submittedName>
</protein>
<dbReference type="CDD" id="cd18552">
    <property type="entry name" value="ABC_6TM_MsbA_like"/>
    <property type="match status" value="1"/>
</dbReference>
<reference evidence="11 14" key="2">
    <citation type="submission" date="2018-01" db="EMBL/GenBank/DDBJ databases">
        <title>Complete genome sequence of Caulobacter flavus RHGG3.</title>
        <authorList>
            <person name="Yang E."/>
        </authorList>
    </citation>
    <scope>NUCLEOTIDE SEQUENCE [LARGE SCALE GENOMIC DNA]</scope>
    <source>
        <strain evidence="11 14">RHGG3</strain>
    </source>
</reference>
<feature type="transmembrane region" description="Helical" evidence="8">
    <location>
        <begin position="163"/>
        <end position="184"/>
    </location>
</feature>
<evidence type="ECO:0000256" key="2">
    <source>
        <dbReference type="ARBA" id="ARBA00022692"/>
    </source>
</evidence>